<dbReference type="InterPro" id="IPR007492">
    <property type="entry name" value="LytTR_DNA-bd_dom"/>
</dbReference>
<feature type="modified residue" description="4-aspartylphosphate" evidence="2">
    <location>
        <position position="55"/>
    </location>
</feature>
<dbReference type="Proteomes" id="UP001326715">
    <property type="component" value="Chromosome"/>
</dbReference>
<organism evidence="4 6">
    <name type="scientific">Chitinophaga sancti</name>
    <dbReference type="NCBI Taxonomy" id="1004"/>
    <lineage>
        <taxon>Bacteria</taxon>
        <taxon>Pseudomonadati</taxon>
        <taxon>Bacteroidota</taxon>
        <taxon>Chitinophagia</taxon>
        <taxon>Chitinophagales</taxon>
        <taxon>Chitinophagaceae</taxon>
        <taxon>Chitinophaga</taxon>
    </lineage>
</organism>
<protein>
    <submittedName>
        <fullName evidence="5">Response regulator</fullName>
    </submittedName>
    <submittedName>
        <fullName evidence="4">Two component transcriptional regulator, LytTR family</fullName>
    </submittedName>
</protein>
<gene>
    <name evidence="4" type="ORF">SAMN05661012_03840</name>
    <name evidence="5" type="ORF">SR876_19920</name>
</gene>
<dbReference type="SUPFAM" id="SSF52172">
    <property type="entry name" value="CheY-like"/>
    <property type="match status" value="1"/>
</dbReference>
<dbReference type="GO" id="GO:0003677">
    <property type="term" value="F:DNA binding"/>
    <property type="evidence" value="ECO:0007669"/>
    <property type="project" value="InterPro"/>
</dbReference>
<dbReference type="SMART" id="SM00448">
    <property type="entry name" value="REC"/>
    <property type="match status" value="1"/>
</dbReference>
<dbReference type="STRING" id="1004.SAMN05661012_03840"/>
<accession>A0A1K1RJN3</accession>
<feature type="domain" description="Response regulatory" evidence="3">
    <location>
        <begin position="3"/>
        <end position="117"/>
    </location>
</feature>
<keyword evidence="1 2" id="KW-0597">Phosphoprotein</keyword>
<reference evidence="4 6" key="1">
    <citation type="submission" date="2016-11" db="EMBL/GenBank/DDBJ databases">
        <authorList>
            <person name="Jaros S."/>
            <person name="Januszkiewicz K."/>
            <person name="Wedrychowicz H."/>
        </authorList>
    </citation>
    <scope>NUCLEOTIDE SEQUENCE [LARGE SCALE GENOMIC DNA]</scope>
    <source>
        <strain evidence="4 6">DSM 784</strain>
    </source>
</reference>
<dbReference type="PROSITE" id="PS50110">
    <property type="entry name" value="RESPONSE_REGULATORY"/>
    <property type="match status" value="1"/>
</dbReference>
<dbReference type="PANTHER" id="PTHR44591">
    <property type="entry name" value="STRESS RESPONSE REGULATOR PROTEIN 1"/>
    <property type="match status" value="1"/>
</dbReference>
<dbReference type="InterPro" id="IPR011006">
    <property type="entry name" value="CheY-like_superfamily"/>
</dbReference>
<evidence type="ECO:0000313" key="6">
    <source>
        <dbReference type="Proteomes" id="UP000183788"/>
    </source>
</evidence>
<evidence type="ECO:0000313" key="5">
    <source>
        <dbReference type="EMBL" id="WQG87191.1"/>
    </source>
</evidence>
<dbReference type="PANTHER" id="PTHR44591:SF3">
    <property type="entry name" value="RESPONSE REGULATORY DOMAIN-CONTAINING PROTEIN"/>
    <property type="match status" value="1"/>
</dbReference>
<name>A0A1K1RJN3_9BACT</name>
<proteinExistence type="predicted"/>
<dbReference type="RefSeq" id="WP_072362839.1">
    <property type="nucleotide sequence ID" value="NZ_CBHWAX010000025.1"/>
</dbReference>
<dbReference type="InterPro" id="IPR050595">
    <property type="entry name" value="Bact_response_regulator"/>
</dbReference>
<dbReference type="Gene3D" id="2.40.50.1020">
    <property type="entry name" value="LytTr DNA-binding domain"/>
    <property type="match status" value="1"/>
</dbReference>
<dbReference type="InterPro" id="IPR001789">
    <property type="entry name" value="Sig_transdc_resp-reg_receiver"/>
</dbReference>
<dbReference type="EMBL" id="CP140154">
    <property type="protein sequence ID" value="WQG87191.1"/>
    <property type="molecule type" value="Genomic_DNA"/>
</dbReference>
<dbReference type="SMART" id="SM00850">
    <property type="entry name" value="LytTR"/>
    <property type="match status" value="1"/>
</dbReference>
<reference evidence="5 7" key="2">
    <citation type="submission" date="2023-11" db="EMBL/GenBank/DDBJ databases">
        <title>MicrobeMod: A computational toolkit for identifying prokaryotic methylation and restriction-modification with nanopore sequencing.</title>
        <authorList>
            <person name="Crits-Christoph A."/>
            <person name="Kang S.C."/>
            <person name="Lee H."/>
            <person name="Ostrov N."/>
        </authorList>
    </citation>
    <scope>NUCLEOTIDE SEQUENCE [LARGE SCALE GENOMIC DNA]</scope>
    <source>
        <strain evidence="5 7">ATCC 23090</strain>
    </source>
</reference>
<evidence type="ECO:0000256" key="2">
    <source>
        <dbReference type="PROSITE-ProRule" id="PRU00169"/>
    </source>
</evidence>
<sequence>MIKAVIIDDERNSRDIISLMLEKYCPQVEIVATASDCADGIATIRKFQPELVFLDLEMPDGTGFDVLLGTQDVTPFEAVFVTAFEKKFLHTIRFSEVEIILKPIDRESLTTAITVISARLAAGKSKERYKVLLGNFSKGRNTSMELVLPQVEGDDKKIGLTTITYLEASGDKTLFYLDDHHQVLANRPFRYYADLFSTLKFYQVNNLQMVQMSQIGHVSTEGGNVVMRNGVTLEIAERRKKDLLLHLKQYK</sequence>
<dbReference type="Pfam" id="PF04397">
    <property type="entry name" value="LytTR"/>
    <property type="match status" value="1"/>
</dbReference>
<dbReference type="EMBL" id="FPIZ01000012">
    <property type="protein sequence ID" value="SFW71910.1"/>
    <property type="molecule type" value="Genomic_DNA"/>
</dbReference>
<evidence type="ECO:0000313" key="4">
    <source>
        <dbReference type="EMBL" id="SFW71910.1"/>
    </source>
</evidence>
<keyword evidence="7" id="KW-1185">Reference proteome</keyword>
<dbReference type="Proteomes" id="UP000183788">
    <property type="component" value="Unassembled WGS sequence"/>
</dbReference>
<dbReference type="OrthoDB" id="1646880at2"/>
<evidence type="ECO:0000259" key="3">
    <source>
        <dbReference type="PROSITE" id="PS50110"/>
    </source>
</evidence>
<dbReference type="GO" id="GO:0000160">
    <property type="term" value="P:phosphorelay signal transduction system"/>
    <property type="evidence" value="ECO:0007669"/>
    <property type="project" value="InterPro"/>
</dbReference>
<dbReference type="Pfam" id="PF00072">
    <property type="entry name" value="Response_reg"/>
    <property type="match status" value="1"/>
</dbReference>
<evidence type="ECO:0000256" key="1">
    <source>
        <dbReference type="ARBA" id="ARBA00022553"/>
    </source>
</evidence>
<dbReference type="AlphaFoldDB" id="A0A1K1RJN3"/>
<evidence type="ECO:0000313" key="7">
    <source>
        <dbReference type="Proteomes" id="UP001326715"/>
    </source>
</evidence>
<dbReference type="Gene3D" id="3.40.50.2300">
    <property type="match status" value="1"/>
</dbReference>